<evidence type="ECO:0000313" key="1">
    <source>
        <dbReference type="EMBL" id="GAI55935.1"/>
    </source>
</evidence>
<gene>
    <name evidence="1" type="ORF">S06H3_56882</name>
</gene>
<organism evidence="1">
    <name type="scientific">marine sediment metagenome</name>
    <dbReference type="NCBI Taxonomy" id="412755"/>
    <lineage>
        <taxon>unclassified sequences</taxon>
        <taxon>metagenomes</taxon>
        <taxon>ecological metagenomes</taxon>
    </lineage>
</organism>
<dbReference type="EMBL" id="BARV01036638">
    <property type="protein sequence ID" value="GAI55935.1"/>
    <property type="molecule type" value="Genomic_DNA"/>
</dbReference>
<comment type="caution">
    <text evidence="1">The sequence shown here is derived from an EMBL/GenBank/DDBJ whole genome shotgun (WGS) entry which is preliminary data.</text>
</comment>
<dbReference type="AlphaFoldDB" id="X1QYJ3"/>
<feature type="non-terminal residue" evidence="1">
    <location>
        <position position="33"/>
    </location>
</feature>
<sequence>MKKHIVLIPVLLGMLLLVPHNYGMCQSSGGLSV</sequence>
<accession>X1QYJ3</accession>
<name>X1QYJ3_9ZZZZ</name>
<reference evidence="1" key="1">
    <citation type="journal article" date="2014" name="Front. Microbiol.">
        <title>High frequency of phylogenetically diverse reductive dehalogenase-homologous genes in deep subseafloor sedimentary metagenomes.</title>
        <authorList>
            <person name="Kawai M."/>
            <person name="Futagami T."/>
            <person name="Toyoda A."/>
            <person name="Takaki Y."/>
            <person name="Nishi S."/>
            <person name="Hori S."/>
            <person name="Arai W."/>
            <person name="Tsubouchi T."/>
            <person name="Morono Y."/>
            <person name="Uchiyama I."/>
            <person name="Ito T."/>
            <person name="Fujiyama A."/>
            <person name="Inagaki F."/>
            <person name="Takami H."/>
        </authorList>
    </citation>
    <scope>NUCLEOTIDE SEQUENCE</scope>
    <source>
        <strain evidence="1">Expedition CK06-06</strain>
    </source>
</reference>
<protein>
    <submittedName>
        <fullName evidence="1">Uncharacterized protein</fullName>
    </submittedName>
</protein>
<proteinExistence type="predicted"/>